<keyword evidence="2" id="KW-1185">Reference proteome</keyword>
<accession>A0A366RDY2</accession>
<dbReference type="EMBL" id="QKXC01000166">
    <property type="protein sequence ID" value="RBR14536.1"/>
    <property type="molecule type" value="Genomic_DNA"/>
</dbReference>
<dbReference type="Proteomes" id="UP000253153">
    <property type="component" value="Unassembled WGS sequence"/>
</dbReference>
<reference evidence="1 2" key="1">
    <citation type="submission" date="2018-06" db="EMBL/GenBank/DDBJ databases">
        <title>Fusarium incarnatum-equiseti species complex species 28.</title>
        <authorList>
            <person name="Gardiner D.M."/>
        </authorList>
    </citation>
    <scope>NUCLEOTIDE SEQUENCE [LARGE SCALE GENOMIC DNA]</scope>
    <source>
        <strain evidence="1 2">FIESC_28</strain>
    </source>
</reference>
<dbReference type="RefSeq" id="XP_031014151.1">
    <property type="nucleotide sequence ID" value="XM_031161805.1"/>
</dbReference>
<comment type="caution">
    <text evidence="1">The sequence shown here is derived from an EMBL/GenBank/DDBJ whole genome shotgun (WGS) entry which is preliminary data.</text>
</comment>
<dbReference type="AlphaFoldDB" id="A0A366RDY2"/>
<sequence>MAVKANFLSLPAELRDQIYHLYFCVGGYAYDADSDCLKTAADNRPIDLALLYTCRTVANEAIHLPLLLNSIKFTTLYRRDLNNLAGCFNMVSGLYHHLQADFLLQLAHVLTPEMRAELALEYPNFNSHLYNALRIREFDIEEGERRYDDSPEDRAYQAWSYSRKYNGNSMAIAAKVCLKNQMEDTFCVSAEAFLRESEFWEDHIYTNFRPPCNNPGHYIGFSNLPRHVDRDWKDLSRSVWGVERFFSQALKLLAAHEPAKFRHQVYKVFPEWDGRHSAQEFLNMRFDHWAIPSRSQVQHATGLLALDAMWNVPDMWYGPPDDDGTSGIRCRQKIRFSAAANAIRFLETRIPPQHRLNIRTLILHEDSPSVNVPSTHAQGLAPFFRENPLLRVERRVDMMRCMYGAFDNAGDVAGHFLDPDEWPSTFVLTADKLVPPILQWLTDALAVTRVGIPAESYTLILEAGPYRDYFTNFCQQRLQKEIAWSRALKYLDQRDAFNLEGSNLTIAEPLHMRFMMTCEDTDVIESLANETSPILRSDFNAGIALDVGAIVNQTRYLSTEEWFCEWYSDKWSWEPLQEQPPDLVDYKVRLADNYEIQIDQ</sequence>
<evidence type="ECO:0000313" key="1">
    <source>
        <dbReference type="EMBL" id="RBR14536.1"/>
    </source>
</evidence>
<organism evidence="1 2">
    <name type="scientific">Fusarium coffeatum</name>
    <dbReference type="NCBI Taxonomy" id="231269"/>
    <lineage>
        <taxon>Eukaryota</taxon>
        <taxon>Fungi</taxon>
        <taxon>Dikarya</taxon>
        <taxon>Ascomycota</taxon>
        <taxon>Pezizomycotina</taxon>
        <taxon>Sordariomycetes</taxon>
        <taxon>Hypocreomycetidae</taxon>
        <taxon>Hypocreales</taxon>
        <taxon>Nectriaceae</taxon>
        <taxon>Fusarium</taxon>
        <taxon>Fusarium incarnatum-equiseti species complex</taxon>
    </lineage>
</organism>
<gene>
    <name evidence="1" type="ORF">FIESC28_07665</name>
</gene>
<dbReference type="GeneID" id="41997101"/>
<proteinExistence type="predicted"/>
<dbReference type="OrthoDB" id="5062850at2759"/>
<name>A0A366RDY2_9HYPO</name>
<evidence type="ECO:0000313" key="2">
    <source>
        <dbReference type="Proteomes" id="UP000253153"/>
    </source>
</evidence>
<protein>
    <submittedName>
        <fullName evidence="1">Uncharacterized protein</fullName>
    </submittedName>
</protein>